<dbReference type="HOGENOM" id="CLU_1939562_0_0_1"/>
<protein>
    <submittedName>
        <fullName evidence="2">Uncharacterized protein</fullName>
    </submittedName>
</protein>
<name>M5C7T2_THACB</name>
<gene>
    <name evidence="2" type="ORF">BN14_05963</name>
</gene>
<feature type="compositionally biased region" description="Polar residues" evidence="1">
    <location>
        <begin position="116"/>
        <end position="130"/>
    </location>
</feature>
<evidence type="ECO:0000313" key="3">
    <source>
        <dbReference type="Proteomes" id="UP000012065"/>
    </source>
</evidence>
<sequence>MEITVVAHSRHYSSLICTTLRPVCSTLKLLSITRKTLAFRTDKDMVLDVDVDAEMPMDKAKAANLLPIKMNHLSPMILVLGQEEALCFLGMHLNNIQDWATPSGVSNDPNEDPNANVPNTSIIGIPKATN</sequence>
<reference evidence="2 3" key="1">
    <citation type="journal article" date="2013" name="J. Biotechnol.">
        <title>Establishment and interpretation of the genome sequence of the phytopathogenic fungus Rhizoctonia solani AG1-IB isolate 7/3/14.</title>
        <authorList>
            <person name="Wibberg D.W."/>
            <person name="Jelonek L.J."/>
            <person name="Rupp O.R."/>
            <person name="Hennig M.H."/>
            <person name="Eikmeyer F.E."/>
            <person name="Goesmann A.G."/>
            <person name="Hartmann A.H."/>
            <person name="Borriss R.B."/>
            <person name="Grosch R.G."/>
            <person name="Puehler A.P."/>
            <person name="Schlueter A.S."/>
        </authorList>
    </citation>
    <scope>NUCLEOTIDE SEQUENCE [LARGE SCALE GENOMIC DNA]</scope>
    <source>
        <strain evidence="3">AG1-IB / isolate 7/3/14</strain>
    </source>
</reference>
<evidence type="ECO:0000313" key="2">
    <source>
        <dbReference type="EMBL" id="CCO31912.1"/>
    </source>
</evidence>
<dbReference type="EMBL" id="CAOJ01008965">
    <property type="protein sequence ID" value="CCO31912.1"/>
    <property type="molecule type" value="Genomic_DNA"/>
</dbReference>
<dbReference type="AlphaFoldDB" id="M5C7T2"/>
<feature type="region of interest" description="Disordered" evidence="1">
    <location>
        <begin position="102"/>
        <end position="130"/>
    </location>
</feature>
<evidence type="ECO:0000256" key="1">
    <source>
        <dbReference type="SAM" id="MobiDB-lite"/>
    </source>
</evidence>
<organism evidence="2 3">
    <name type="scientific">Thanatephorus cucumeris (strain AG1-IB / isolate 7/3/14)</name>
    <name type="common">Lettuce bottom rot fungus</name>
    <name type="synonym">Rhizoctonia solani</name>
    <dbReference type="NCBI Taxonomy" id="1108050"/>
    <lineage>
        <taxon>Eukaryota</taxon>
        <taxon>Fungi</taxon>
        <taxon>Dikarya</taxon>
        <taxon>Basidiomycota</taxon>
        <taxon>Agaricomycotina</taxon>
        <taxon>Agaricomycetes</taxon>
        <taxon>Cantharellales</taxon>
        <taxon>Ceratobasidiaceae</taxon>
        <taxon>Rhizoctonia</taxon>
        <taxon>Rhizoctonia solani AG-1</taxon>
    </lineage>
</organism>
<proteinExistence type="predicted"/>
<accession>M5C7T2</accession>
<dbReference type="Proteomes" id="UP000012065">
    <property type="component" value="Unassembled WGS sequence"/>
</dbReference>
<comment type="caution">
    <text evidence="2">The sequence shown here is derived from an EMBL/GenBank/DDBJ whole genome shotgun (WGS) entry which is preliminary data.</text>
</comment>